<dbReference type="InterPro" id="IPR050553">
    <property type="entry name" value="Thioredoxin_ResA/DsbE_sf"/>
</dbReference>
<dbReference type="PROSITE" id="PS51352">
    <property type="entry name" value="THIOREDOXIN_2"/>
    <property type="match status" value="1"/>
</dbReference>
<dbReference type="GO" id="GO:0016491">
    <property type="term" value="F:oxidoreductase activity"/>
    <property type="evidence" value="ECO:0007669"/>
    <property type="project" value="InterPro"/>
</dbReference>
<keyword evidence="4" id="KW-1185">Reference proteome</keyword>
<dbReference type="PANTHER" id="PTHR42852">
    <property type="entry name" value="THIOL:DISULFIDE INTERCHANGE PROTEIN DSBE"/>
    <property type="match status" value="1"/>
</dbReference>
<proteinExistence type="predicted"/>
<organism evidence="3 4">
    <name type="scientific">Natrialba swarupiae</name>
    <dbReference type="NCBI Taxonomy" id="2448032"/>
    <lineage>
        <taxon>Archaea</taxon>
        <taxon>Methanobacteriati</taxon>
        <taxon>Methanobacteriota</taxon>
        <taxon>Stenosarchaea group</taxon>
        <taxon>Halobacteria</taxon>
        <taxon>Halobacteriales</taxon>
        <taxon>Natrialbaceae</taxon>
        <taxon>Natrialba</taxon>
    </lineage>
</organism>
<evidence type="ECO:0000313" key="4">
    <source>
        <dbReference type="Proteomes" id="UP000324104"/>
    </source>
</evidence>
<dbReference type="EMBL" id="VTAW01000002">
    <property type="protein sequence ID" value="TYT63640.1"/>
    <property type="molecule type" value="Genomic_DNA"/>
</dbReference>
<dbReference type="AlphaFoldDB" id="A0A5D5AVP2"/>
<dbReference type="Gene3D" id="3.40.30.10">
    <property type="entry name" value="Glutaredoxin"/>
    <property type="match status" value="1"/>
</dbReference>
<gene>
    <name evidence="3" type="ORF">FYC77_03405</name>
</gene>
<dbReference type="InterPro" id="IPR013740">
    <property type="entry name" value="Redoxin"/>
</dbReference>
<name>A0A5D5AVP2_9EURY</name>
<sequence>MKRRELVAGTASIGVLAAGGGVVRWGVPTFGGEDRSSDDDEPDEDDQGPPEISTIDARGSDAGTVTVPNDGVTVAMFFVTGCGNCQAQMSHLAEARETLLERDGDRVTVLSITYQTPETMPEADLREWWADLGGNWYVGYDSSPSLAASYGVVGYPATIVVDEAGEKRWHEVGVQPSSDIVQATDSVLEGEPTGSDRLANDNDDGG</sequence>
<dbReference type="Pfam" id="PF08534">
    <property type="entry name" value="Redoxin"/>
    <property type="match status" value="1"/>
</dbReference>
<dbReference type="PANTHER" id="PTHR42852:SF13">
    <property type="entry name" value="PROTEIN DIPZ"/>
    <property type="match status" value="1"/>
</dbReference>
<dbReference type="InterPro" id="IPR036249">
    <property type="entry name" value="Thioredoxin-like_sf"/>
</dbReference>
<feature type="region of interest" description="Disordered" evidence="1">
    <location>
        <begin position="25"/>
        <end position="63"/>
    </location>
</feature>
<dbReference type="CDD" id="cd02966">
    <property type="entry name" value="TlpA_like_family"/>
    <property type="match status" value="1"/>
</dbReference>
<dbReference type="Proteomes" id="UP000324104">
    <property type="component" value="Unassembled WGS sequence"/>
</dbReference>
<feature type="domain" description="Thioredoxin" evidence="2">
    <location>
        <begin position="42"/>
        <end position="189"/>
    </location>
</feature>
<reference evidence="3 4" key="1">
    <citation type="submission" date="2019-08" db="EMBL/GenBank/DDBJ databases">
        <title>Archaea genome.</title>
        <authorList>
            <person name="Kajale S."/>
            <person name="Shouche Y."/>
            <person name="Deshpande N."/>
            <person name="Sharma A."/>
        </authorList>
    </citation>
    <scope>NUCLEOTIDE SEQUENCE [LARGE SCALE GENOMIC DNA]</scope>
    <source>
        <strain evidence="3 4">ESP3B_9</strain>
    </source>
</reference>
<comment type="caution">
    <text evidence="3">The sequence shown here is derived from an EMBL/GenBank/DDBJ whole genome shotgun (WGS) entry which is preliminary data.</text>
</comment>
<protein>
    <submittedName>
        <fullName evidence="3">TlpA family protein disulfide reductase</fullName>
    </submittedName>
</protein>
<feature type="region of interest" description="Disordered" evidence="1">
    <location>
        <begin position="180"/>
        <end position="206"/>
    </location>
</feature>
<dbReference type="RefSeq" id="WP_149080107.1">
    <property type="nucleotide sequence ID" value="NZ_VTAW01000002.1"/>
</dbReference>
<evidence type="ECO:0000313" key="3">
    <source>
        <dbReference type="EMBL" id="TYT63640.1"/>
    </source>
</evidence>
<dbReference type="InterPro" id="IPR013766">
    <property type="entry name" value="Thioredoxin_domain"/>
</dbReference>
<evidence type="ECO:0000256" key="1">
    <source>
        <dbReference type="SAM" id="MobiDB-lite"/>
    </source>
</evidence>
<accession>A0A5D5AVP2</accession>
<feature type="compositionally biased region" description="Acidic residues" evidence="1">
    <location>
        <begin position="36"/>
        <end position="48"/>
    </location>
</feature>
<evidence type="ECO:0000259" key="2">
    <source>
        <dbReference type="PROSITE" id="PS51352"/>
    </source>
</evidence>
<dbReference type="SUPFAM" id="SSF52833">
    <property type="entry name" value="Thioredoxin-like"/>
    <property type="match status" value="1"/>
</dbReference>